<dbReference type="GO" id="GO:0003677">
    <property type="term" value="F:DNA binding"/>
    <property type="evidence" value="ECO:0007669"/>
    <property type="project" value="UniProtKB-KW"/>
</dbReference>
<keyword evidence="2 7" id="KW-0238">DNA-binding</keyword>
<dbReference type="PROSITE" id="PS51078">
    <property type="entry name" value="ICLR_ED"/>
    <property type="match status" value="1"/>
</dbReference>
<sequence length="306" mass="32251">MADRTPGHPRPPSVAGKVMAILDAFAAGGVRLNLSEICRRSGLPLATGHRLVGELVAGGFLERVPDGTYRIGTRLWRIGSRAPAVTGLRELALPHMEDLYEATHDNVQLAVLRDGRALFVERLRGTRSVPVVTQVGATLPLHATGVGKVLLAYAPEEVREAVLAAGLPRHSARTITDPDELRRCLERVRRDGFAFTRDEMTLGAASAAAPVRDGRGAVVAALSLVTRVRSADARRLLPPLMTAARALSRDVAAHWRSGPVDLGFQTGLESGTDAGTDPGPDAGTDPGPDDPSADPGTSSAGRKTTP</sequence>
<dbReference type="RefSeq" id="WP_197011956.1">
    <property type="nucleotide sequence ID" value="NZ_BAABES010000004.1"/>
</dbReference>
<dbReference type="InterPro" id="IPR014757">
    <property type="entry name" value="Tscrpt_reg_IclR_C"/>
</dbReference>
<evidence type="ECO:0000259" key="6">
    <source>
        <dbReference type="PROSITE" id="PS51078"/>
    </source>
</evidence>
<dbReference type="SUPFAM" id="SSF55781">
    <property type="entry name" value="GAF domain-like"/>
    <property type="match status" value="1"/>
</dbReference>
<dbReference type="EMBL" id="JADOUA010000001">
    <property type="protein sequence ID" value="MBG6089337.1"/>
    <property type="molecule type" value="Genomic_DNA"/>
</dbReference>
<feature type="region of interest" description="Disordered" evidence="4">
    <location>
        <begin position="262"/>
        <end position="306"/>
    </location>
</feature>
<evidence type="ECO:0000313" key="7">
    <source>
        <dbReference type="EMBL" id="MBG6089337.1"/>
    </source>
</evidence>
<dbReference type="Gene3D" id="1.10.10.10">
    <property type="entry name" value="Winged helix-like DNA-binding domain superfamily/Winged helix DNA-binding domain"/>
    <property type="match status" value="1"/>
</dbReference>
<protein>
    <submittedName>
        <fullName evidence="7">DNA-binding IclR family transcriptional regulator</fullName>
    </submittedName>
</protein>
<dbReference type="SUPFAM" id="SSF46785">
    <property type="entry name" value="Winged helix' DNA-binding domain"/>
    <property type="match status" value="1"/>
</dbReference>
<dbReference type="InterPro" id="IPR036390">
    <property type="entry name" value="WH_DNA-bd_sf"/>
</dbReference>
<evidence type="ECO:0000313" key="8">
    <source>
        <dbReference type="Proteomes" id="UP000614047"/>
    </source>
</evidence>
<proteinExistence type="predicted"/>
<dbReference type="PANTHER" id="PTHR30136">
    <property type="entry name" value="HELIX-TURN-HELIX TRANSCRIPTIONAL REGULATOR, ICLR FAMILY"/>
    <property type="match status" value="1"/>
</dbReference>
<accession>A0A931DJM5</accession>
<dbReference type="SMART" id="SM00346">
    <property type="entry name" value="HTH_ICLR"/>
    <property type="match status" value="1"/>
</dbReference>
<evidence type="ECO:0000256" key="2">
    <source>
        <dbReference type="ARBA" id="ARBA00023125"/>
    </source>
</evidence>
<dbReference type="GO" id="GO:0003700">
    <property type="term" value="F:DNA-binding transcription factor activity"/>
    <property type="evidence" value="ECO:0007669"/>
    <property type="project" value="TreeGrafter"/>
</dbReference>
<keyword evidence="8" id="KW-1185">Reference proteome</keyword>
<dbReference type="InterPro" id="IPR050707">
    <property type="entry name" value="HTH_MetabolicPath_Reg"/>
</dbReference>
<evidence type="ECO:0000256" key="4">
    <source>
        <dbReference type="SAM" id="MobiDB-lite"/>
    </source>
</evidence>
<gene>
    <name evidence="7" type="ORF">IW256_003450</name>
</gene>
<comment type="caution">
    <text evidence="7">The sequence shown here is derived from an EMBL/GenBank/DDBJ whole genome shotgun (WGS) entry which is preliminary data.</text>
</comment>
<dbReference type="Pfam" id="PF01614">
    <property type="entry name" value="IclR_C"/>
    <property type="match status" value="1"/>
</dbReference>
<name>A0A931DJM5_9ACTN</name>
<reference evidence="7" key="1">
    <citation type="submission" date="2020-11" db="EMBL/GenBank/DDBJ databases">
        <title>Sequencing the genomes of 1000 actinobacteria strains.</title>
        <authorList>
            <person name="Klenk H.-P."/>
        </authorList>
    </citation>
    <scope>NUCLEOTIDE SEQUENCE</scope>
    <source>
        <strain evidence="7">DSM 43175</strain>
    </source>
</reference>
<dbReference type="InterPro" id="IPR029016">
    <property type="entry name" value="GAF-like_dom_sf"/>
</dbReference>
<feature type="compositionally biased region" description="Low complexity" evidence="4">
    <location>
        <begin position="270"/>
        <end position="286"/>
    </location>
</feature>
<dbReference type="PROSITE" id="PS51077">
    <property type="entry name" value="HTH_ICLR"/>
    <property type="match status" value="1"/>
</dbReference>
<keyword evidence="3" id="KW-0804">Transcription</keyword>
<dbReference type="Pfam" id="PF09339">
    <property type="entry name" value="HTH_IclR"/>
    <property type="match status" value="1"/>
</dbReference>
<dbReference type="GO" id="GO:0045892">
    <property type="term" value="P:negative regulation of DNA-templated transcription"/>
    <property type="evidence" value="ECO:0007669"/>
    <property type="project" value="TreeGrafter"/>
</dbReference>
<feature type="domain" description="IclR-ED" evidence="6">
    <location>
        <begin position="74"/>
        <end position="253"/>
    </location>
</feature>
<dbReference type="PANTHER" id="PTHR30136:SF24">
    <property type="entry name" value="HTH-TYPE TRANSCRIPTIONAL REPRESSOR ALLR"/>
    <property type="match status" value="1"/>
</dbReference>
<keyword evidence="1" id="KW-0805">Transcription regulation</keyword>
<dbReference type="AlphaFoldDB" id="A0A931DJM5"/>
<dbReference type="Proteomes" id="UP000614047">
    <property type="component" value="Unassembled WGS sequence"/>
</dbReference>
<dbReference type="Gene3D" id="3.30.450.40">
    <property type="match status" value="1"/>
</dbReference>
<evidence type="ECO:0000256" key="3">
    <source>
        <dbReference type="ARBA" id="ARBA00023163"/>
    </source>
</evidence>
<evidence type="ECO:0000259" key="5">
    <source>
        <dbReference type="PROSITE" id="PS51077"/>
    </source>
</evidence>
<feature type="domain" description="HTH iclR-type" evidence="5">
    <location>
        <begin position="12"/>
        <end position="73"/>
    </location>
</feature>
<evidence type="ECO:0000256" key="1">
    <source>
        <dbReference type="ARBA" id="ARBA00023015"/>
    </source>
</evidence>
<organism evidence="7 8">
    <name type="scientific">Actinomadura viridis</name>
    <dbReference type="NCBI Taxonomy" id="58110"/>
    <lineage>
        <taxon>Bacteria</taxon>
        <taxon>Bacillati</taxon>
        <taxon>Actinomycetota</taxon>
        <taxon>Actinomycetes</taxon>
        <taxon>Streptosporangiales</taxon>
        <taxon>Thermomonosporaceae</taxon>
        <taxon>Actinomadura</taxon>
    </lineage>
</organism>
<dbReference type="InterPro" id="IPR005471">
    <property type="entry name" value="Tscrpt_reg_IclR_N"/>
</dbReference>
<dbReference type="InterPro" id="IPR036388">
    <property type="entry name" value="WH-like_DNA-bd_sf"/>
</dbReference>